<reference evidence="2 3" key="1">
    <citation type="journal article" date="2018" name="Science">
        <title>The opium poppy genome and morphinan production.</title>
        <authorList>
            <person name="Guo L."/>
            <person name="Winzer T."/>
            <person name="Yang X."/>
            <person name="Li Y."/>
            <person name="Ning Z."/>
            <person name="He Z."/>
            <person name="Teodor R."/>
            <person name="Lu Y."/>
            <person name="Bowser T.A."/>
            <person name="Graham I.A."/>
            <person name="Ye K."/>
        </authorList>
    </citation>
    <scope>NUCLEOTIDE SEQUENCE [LARGE SCALE GENOMIC DNA]</scope>
    <source>
        <strain evidence="3">cv. HN1</strain>
        <tissue evidence="2">Leaves</tissue>
    </source>
</reference>
<name>A0A4Y7IBF4_PAPSO</name>
<feature type="region of interest" description="Disordered" evidence="1">
    <location>
        <begin position="1"/>
        <end position="20"/>
    </location>
</feature>
<dbReference type="Gramene" id="RZC46164">
    <property type="protein sequence ID" value="RZC46164"/>
    <property type="gene ID" value="C5167_039111"/>
</dbReference>
<protein>
    <submittedName>
        <fullName evidence="2">Uncharacterized protein</fullName>
    </submittedName>
</protein>
<proteinExistence type="predicted"/>
<dbReference type="Proteomes" id="UP000316621">
    <property type="component" value="Chromosome 1"/>
</dbReference>
<feature type="compositionally biased region" description="Basic and acidic residues" evidence="1">
    <location>
        <begin position="1"/>
        <end position="19"/>
    </location>
</feature>
<accession>A0A4Y7IBF4</accession>
<dbReference type="EMBL" id="CM010715">
    <property type="protein sequence ID" value="RZC46164.1"/>
    <property type="molecule type" value="Genomic_DNA"/>
</dbReference>
<evidence type="ECO:0000313" key="3">
    <source>
        <dbReference type="Proteomes" id="UP000316621"/>
    </source>
</evidence>
<gene>
    <name evidence="2" type="ORF">C5167_039111</name>
</gene>
<keyword evidence="3" id="KW-1185">Reference proteome</keyword>
<organism evidence="2 3">
    <name type="scientific">Papaver somniferum</name>
    <name type="common">Opium poppy</name>
    <dbReference type="NCBI Taxonomy" id="3469"/>
    <lineage>
        <taxon>Eukaryota</taxon>
        <taxon>Viridiplantae</taxon>
        <taxon>Streptophyta</taxon>
        <taxon>Embryophyta</taxon>
        <taxon>Tracheophyta</taxon>
        <taxon>Spermatophyta</taxon>
        <taxon>Magnoliopsida</taxon>
        <taxon>Ranunculales</taxon>
        <taxon>Papaveraceae</taxon>
        <taxon>Papaveroideae</taxon>
        <taxon>Papaver</taxon>
    </lineage>
</organism>
<sequence length="62" mass="6807">MKDREFSTAKATGRDHKLNEGGNDITGIKLRVAATDRAVSASLKVTNKCHAVARQYRSIAYN</sequence>
<evidence type="ECO:0000256" key="1">
    <source>
        <dbReference type="SAM" id="MobiDB-lite"/>
    </source>
</evidence>
<dbReference type="AlphaFoldDB" id="A0A4Y7IBF4"/>
<evidence type="ECO:0000313" key="2">
    <source>
        <dbReference type="EMBL" id="RZC46164.1"/>
    </source>
</evidence>